<evidence type="ECO:0000256" key="2">
    <source>
        <dbReference type="SAM" id="MobiDB-lite"/>
    </source>
</evidence>
<dbReference type="CDD" id="cd06583">
    <property type="entry name" value="PGRP"/>
    <property type="match status" value="1"/>
</dbReference>
<dbReference type="InterPro" id="IPR002502">
    <property type="entry name" value="Amidase_domain"/>
</dbReference>
<evidence type="ECO:0000313" key="5">
    <source>
        <dbReference type="EMBL" id="QDU72432.1"/>
    </source>
</evidence>
<accession>A0A518BZN5</accession>
<dbReference type="AlphaFoldDB" id="A0A518BZN5"/>
<proteinExistence type="inferred from homology"/>
<protein>
    <submittedName>
        <fullName evidence="5">N-acetylmuramoyl-L-alanine amidase</fullName>
    </submittedName>
</protein>
<dbReference type="KEGG" id="mcad:Pan265_22970"/>
<dbReference type="Proteomes" id="UP000320386">
    <property type="component" value="Chromosome"/>
</dbReference>
<gene>
    <name evidence="5" type="ORF">Pan265_22970</name>
</gene>
<comment type="similarity">
    <text evidence="1">Belongs to the N-acetylmuramoyl-L-alanine amidase 2 family.</text>
</comment>
<evidence type="ECO:0000259" key="4">
    <source>
        <dbReference type="SMART" id="SM00701"/>
    </source>
</evidence>
<name>A0A518BZN5_9BACT</name>
<dbReference type="InterPro" id="IPR036505">
    <property type="entry name" value="Amidase/PGRP_sf"/>
</dbReference>
<reference evidence="5 6" key="1">
    <citation type="submission" date="2019-02" db="EMBL/GenBank/DDBJ databases">
        <title>Deep-cultivation of Planctomycetes and their phenomic and genomic characterization uncovers novel biology.</title>
        <authorList>
            <person name="Wiegand S."/>
            <person name="Jogler M."/>
            <person name="Boedeker C."/>
            <person name="Pinto D."/>
            <person name="Vollmers J."/>
            <person name="Rivas-Marin E."/>
            <person name="Kohn T."/>
            <person name="Peeters S.H."/>
            <person name="Heuer A."/>
            <person name="Rast P."/>
            <person name="Oberbeckmann S."/>
            <person name="Bunk B."/>
            <person name="Jeske O."/>
            <person name="Meyerdierks A."/>
            <person name="Storesund J.E."/>
            <person name="Kallscheuer N."/>
            <person name="Luecker S."/>
            <person name="Lage O.M."/>
            <person name="Pohl T."/>
            <person name="Merkel B.J."/>
            <person name="Hornburger P."/>
            <person name="Mueller R.-W."/>
            <person name="Bruemmer F."/>
            <person name="Labrenz M."/>
            <person name="Spormann A.M."/>
            <person name="Op den Camp H."/>
            <person name="Overmann J."/>
            <person name="Amann R."/>
            <person name="Jetten M.S.M."/>
            <person name="Mascher T."/>
            <person name="Medema M.H."/>
            <person name="Devos D.P."/>
            <person name="Kaster A.-K."/>
            <person name="Ovreas L."/>
            <person name="Rohde M."/>
            <person name="Galperin M.Y."/>
            <person name="Jogler C."/>
        </authorList>
    </citation>
    <scope>NUCLEOTIDE SEQUENCE [LARGE SCALE GENOMIC DNA]</scope>
    <source>
        <strain evidence="5 6">Pan265</strain>
    </source>
</reference>
<keyword evidence="6" id="KW-1185">Reference proteome</keyword>
<dbReference type="OrthoDB" id="9811296at2"/>
<evidence type="ECO:0000313" key="6">
    <source>
        <dbReference type="Proteomes" id="UP000320386"/>
    </source>
</evidence>
<dbReference type="GO" id="GO:0008745">
    <property type="term" value="F:N-acetylmuramoyl-L-alanine amidase activity"/>
    <property type="evidence" value="ECO:0007669"/>
    <property type="project" value="InterPro"/>
</dbReference>
<dbReference type="SUPFAM" id="SSF55846">
    <property type="entry name" value="N-acetylmuramoyl-L-alanine amidase-like"/>
    <property type="match status" value="1"/>
</dbReference>
<dbReference type="Gene3D" id="3.40.80.10">
    <property type="entry name" value="Peptidoglycan recognition protein-like"/>
    <property type="match status" value="1"/>
</dbReference>
<dbReference type="PANTHER" id="PTHR11022:SF41">
    <property type="entry name" value="PEPTIDOGLYCAN-RECOGNITION PROTEIN LC-RELATED"/>
    <property type="match status" value="1"/>
</dbReference>
<sequence>MPSDGSGQRDGGFLTRRGVLAAVTASLLAGCAGDRYRLGGSGSGEFYIPGEGRASGSAGEARRDWQPAPVPSEPREVRVERPAGDFRGVMPRSTWTKQRPIPNKVQSMSGVQRVTVHHEGWTPVYFTDMRETMDRLALIRKVHVKDRGWGDIGYHFVVDRGGRVWEARPLAYQGAHAGPNGANRHNVGVMLLGNFDKQRPSDEQFAALVHLLRWLRGRYRVATRSIYTHQELNPTACPGRVLQAQMVALRKHAELL</sequence>
<dbReference type="GO" id="GO:0008270">
    <property type="term" value="F:zinc ion binding"/>
    <property type="evidence" value="ECO:0007669"/>
    <property type="project" value="InterPro"/>
</dbReference>
<dbReference type="InterPro" id="IPR006619">
    <property type="entry name" value="PGRP_domain_met/bac"/>
</dbReference>
<dbReference type="SMART" id="SM00701">
    <property type="entry name" value="PGRP"/>
    <property type="match status" value="1"/>
</dbReference>
<evidence type="ECO:0000259" key="3">
    <source>
        <dbReference type="SMART" id="SM00644"/>
    </source>
</evidence>
<dbReference type="EMBL" id="CP036280">
    <property type="protein sequence ID" value="QDU72432.1"/>
    <property type="molecule type" value="Genomic_DNA"/>
</dbReference>
<dbReference type="RefSeq" id="WP_145446598.1">
    <property type="nucleotide sequence ID" value="NZ_CP036280.1"/>
</dbReference>
<dbReference type="InterPro" id="IPR015510">
    <property type="entry name" value="PGRP"/>
</dbReference>
<dbReference type="PANTHER" id="PTHR11022">
    <property type="entry name" value="PEPTIDOGLYCAN RECOGNITION PROTEIN"/>
    <property type="match status" value="1"/>
</dbReference>
<feature type="compositionally biased region" description="Low complexity" evidence="2">
    <location>
        <begin position="50"/>
        <end position="59"/>
    </location>
</feature>
<dbReference type="SMART" id="SM00644">
    <property type="entry name" value="Ami_2"/>
    <property type="match status" value="1"/>
</dbReference>
<dbReference type="GO" id="GO:0009253">
    <property type="term" value="P:peptidoglycan catabolic process"/>
    <property type="evidence" value="ECO:0007669"/>
    <property type="project" value="InterPro"/>
</dbReference>
<organism evidence="5 6">
    <name type="scientific">Mucisphaera calidilacus</name>
    <dbReference type="NCBI Taxonomy" id="2527982"/>
    <lineage>
        <taxon>Bacteria</taxon>
        <taxon>Pseudomonadati</taxon>
        <taxon>Planctomycetota</taxon>
        <taxon>Phycisphaerae</taxon>
        <taxon>Phycisphaerales</taxon>
        <taxon>Phycisphaeraceae</taxon>
        <taxon>Mucisphaera</taxon>
    </lineage>
</organism>
<dbReference type="Pfam" id="PF01510">
    <property type="entry name" value="Amidase_2"/>
    <property type="match status" value="1"/>
</dbReference>
<feature type="domain" description="Peptidoglycan recognition protein family" evidence="4">
    <location>
        <begin position="87"/>
        <end position="228"/>
    </location>
</feature>
<feature type="region of interest" description="Disordered" evidence="2">
    <location>
        <begin position="47"/>
        <end position="78"/>
    </location>
</feature>
<evidence type="ECO:0000256" key="1">
    <source>
        <dbReference type="ARBA" id="ARBA00007553"/>
    </source>
</evidence>
<feature type="domain" description="N-acetylmuramoyl-L-alanine amidase" evidence="3">
    <location>
        <begin position="99"/>
        <end position="239"/>
    </location>
</feature>